<evidence type="ECO:0000256" key="1">
    <source>
        <dbReference type="ARBA" id="ARBA00023015"/>
    </source>
</evidence>
<accession>A0A5J6MZJ8</accession>
<evidence type="ECO:0000259" key="4">
    <source>
        <dbReference type="PROSITE" id="PS01124"/>
    </source>
</evidence>
<dbReference type="GO" id="GO:0003700">
    <property type="term" value="F:DNA-binding transcription factor activity"/>
    <property type="evidence" value="ECO:0007669"/>
    <property type="project" value="InterPro"/>
</dbReference>
<dbReference type="SMART" id="SM00342">
    <property type="entry name" value="HTH_ARAC"/>
    <property type="match status" value="1"/>
</dbReference>
<reference evidence="5 6" key="1">
    <citation type="submission" date="2019-08" db="EMBL/GenBank/DDBJ databases">
        <title>Hyperibacter terrae gen. nov., sp. nov. and Hyperibacter viscosus sp. nov., two new members in the family Rhodospirillaceae isolated from the rhizosphere of Hypericum perforatum.</title>
        <authorList>
            <person name="Noviana Z."/>
        </authorList>
    </citation>
    <scope>NUCLEOTIDE SEQUENCE [LARGE SCALE GENOMIC DNA]</scope>
    <source>
        <strain evidence="5 6">R5959</strain>
    </source>
</reference>
<dbReference type="InterPro" id="IPR009057">
    <property type="entry name" value="Homeodomain-like_sf"/>
</dbReference>
<dbReference type="Gene3D" id="1.10.10.60">
    <property type="entry name" value="Homeodomain-like"/>
    <property type="match status" value="2"/>
</dbReference>
<protein>
    <submittedName>
        <fullName evidence="5">Transcriptional regulator</fullName>
    </submittedName>
</protein>
<dbReference type="EMBL" id="CP042582">
    <property type="protein sequence ID" value="QEX23208.1"/>
    <property type="molecule type" value="Genomic_DNA"/>
</dbReference>
<dbReference type="PROSITE" id="PS00041">
    <property type="entry name" value="HTH_ARAC_FAMILY_1"/>
    <property type="match status" value="1"/>
</dbReference>
<dbReference type="SUPFAM" id="SSF46689">
    <property type="entry name" value="Homeodomain-like"/>
    <property type="match status" value="2"/>
</dbReference>
<dbReference type="AlphaFoldDB" id="A0A5J6MZJ8"/>
<dbReference type="PANTHER" id="PTHR46796">
    <property type="entry name" value="HTH-TYPE TRANSCRIPTIONAL ACTIVATOR RHAS-RELATED"/>
    <property type="match status" value="1"/>
</dbReference>
<dbReference type="RefSeq" id="WP_151118623.1">
    <property type="nucleotide sequence ID" value="NZ_CP042582.1"/>
</dbReference>
<feature type="domain" description="HTH araC/xylS-type" evidence="4">
    <location>
        <begin position="213"/>
        <end position="311"/>
    </location>
</feature>
<dbReference type="InterPro" id="IPR018060">
    <property type="entry name" value="HTH_AraC"/>
</dbReference>
<evidence type="ECO:0000256" key="3">
    <source>
        <dbReference type="ARBA" id="ARBA00023163"/>
    </source>
</evidence>
<keyword evidence="3" id="KW-0804">Transcription</keyword>
<dbReference type="KEGG" id="hadh:FRZ61_31430"/>
<gene>
    <name evidence="5" type="ORF">FRZ61_31430</name>
</gene>
<keyword evidence="6" id="KW-1185">Reference proteome</keyword>
<dbReference type="Proteomes" id="UP000325797">
    <property type="component" value="Chromosome"/>
</dbReference>
<keyword evidence="1" id="KW-0805">Transcription regulation</keyword>
<dbReference type="InterPro" id="IPR050204">
    <property type="entry name" value="AraC_XylS_family_regulators"/>
</dbReference>
<dbReference type="GO" id="GO:0043565">
    <property type="term" value="F:sequence-specific DNA binding"/>
    <property type="evidence" value="ECO:0007669"/>
    <property type="project" value="InterPro"/>
</dbReference>
<dbReference type="InterPro" id="IPR020449">
    <property type="entry name" value="Tscrpt_reg_AraC-type_HTH"/>
</dbReference>
<evidence type="ECO:0000256" key="2">
    <source>
        <dbReference type="ARBA" id="ARBA00023125"/>
    </source>
</evidence>
<organism evidence="5 6">
    <name type="scientific">Hypericibacter adhaerens</name>
    <dbReference type="NCBI Taxonomy" id="2602016"/>
    <lineage>
        <taxon>Bacteria</taxon>
        <taxon>Pseudomonadati</taxon>
        <taxon>Pseudomonadota</taxon>
        <taxon>Alphaproteobacteria</taxon>
        <taxon>Rhodospirillales</taxon>
        <taxon>Dongiaceae</taxon>
        <taxon>Hypericibacter</taxon>
    </lineage>
</organism>
<keyword evidence="2" id="KW-0238">DNA-binding</keyword>
<evidence type="ECO:0000313" key="6">
    <source>
        <dbReference type="Proteomes" id="UP000325797"/>
    </source>
</evidence>
<proteinExistence type="predicted"/>
<dbReference type="PANTHER" id="PTHR46796:SF14">
    <property type="entry name" value="TRANSCRIPTIONAL REGULATORY PROTEIN"/>
    <property type="match status" value="1"/>
</dbReference>
<dbReference type="Pfam" id="PF12833">
    <property type="entry name" value="HTH_18"/>
    <property type="match status" value="1"/>
</dbReference>
<name>A0A5J6MZJ8_9PROT</name>
<sequence length="313" mass="34883">MDRDPGPAEIDGPRRAYGDHLADRFWLEKPKSHIARSFKRGPLAVTQIKSDFPTPQPSQSIGYDEAWLVGLMVGDVPDHDLWQDGRAARTPPFRAGVTALYDLRRDPISFTRTGHHSLHFYLPRSVLSEVADRNGLRFAGELRYRFATGYDDPIIRHLGLALLPALEAGGPLSGLFLDHILHAVATHVLGRYGADGTAAKHPARGGLTPLQLRKAQELMQAHIGSDVSLTRLAQECGLSVTHFARAFRQSTGTTPHRWLQDHRIEKAMMLLRLGERALSDIAIDCGFADQSHFTKVFSRHVGTSPGRWRRSRD</sequence>
<evidence type="ECO:0000313" key="5">
    <source>
        <dbReference type="EMBL" id="QEX23208.1"/>
    </source>
</evidence>
<dbReference type="PROSITE" id="PS01124">
    <property type="entry name" value="HTH_ARAC_FAMILY_2"/>
    <property type="match status" value="1"/>
</dbReference>
<dbReference type="OrthoDB" id="9806208at2"/>
<dbReference type="PRINTS" id="PR00032">
    <property type="entry name" value="HTHARAC"/>
</dbReference>
<dbReference type="InterPro" id="IPR018062">
    <property type="entry name" value="HTH_AraC-typ_CS"/>
</dbReference>